<proteinExistence type="predicted"/>
<keyword evidence="1" id="KW-0472">Membrane</keyword>
<gene>
    <name evidence="2" type="ORF">HLPCO_000541</name>
</gene>
<sequence length="215" mass="25329">MKKQVSGLLYLIPVLTMVFGITLFVTLLIKDIQSLVTIKDHHRILLSEYSLNEIHTVKFEDEGRYYLFIDHHFVNDVIVEQNNEESHILIRNEYRELELVQAFTIRMYKKSDELIKVNVHDMPKNQTITYTINNNEYTAVMYVEIEEAGEYEVVTQNQQEEYAPIDTILFRQFEFSSIVYGTLKYIGLVFLTIAVSITSFVIIFVKRRKIVQSDE</sequence>
<dbReference type="EMBL" id="AFNU02000001">
    <property type="protein sequence ID" value="ERJ13875.1"/>
    <property type="molecule type" value="Genomic_DNA"/>
</dbReference>
<comment type="caution">
    <text evidence="2">The sequence shown here is derived from an EMBL/GenBank/DDBJ whole genome shotgun (WGS) entry which is preliminary data.</text>
</comment>
<feature type="transmembrane region" description="Helical" evidence="1">
    <location>
        <begin position="7"/>
        <end position="29"/>
    </location>
</feature>
<dbReference type="InParanoid" id="U2FMC9"/>
<evidence type="ECO:0000313" key="3">
    <source>
        <dbReference type="Proteomes" id="UP000005707"/>
    </source>
</evidence>
<dbReference type="RefSeq" id="WP_008826018.1">
    <property type="nucleotide sequence ID" value="NZ_AFNU02000001.1"/>
</dbReference>
<accession>U2FMC9</accession>
<feature type="transmembrane region" description="Helical" evidence="1">
    <location>
        <begin position="185"/>
        <end position="205"/>
    </location>
</feature>
<keyword evidence="3" id="KW-1185">Reference proteome</keyword>
<keyword evidence="1" id="KW-1133">Transmembrane helix</keyword>
<reference evidence="2 3" key="2">
    <citation type="journal article" date="2013" name="PLoS ONE">
        <title>INDIGO - INtegrated Data Warehouse of MIcrobial GenOmes with Examples from the Red Sea Extremophiles.</title>
        <authorList>
            <person name="Alam I."/>
            <person name="Antunes A."/>
            <person name="Kamau A.A."/>
            <person name="Ba Alawi W."/>
            <person name="Kalkatawi M."/>
            <person name="Stingl U."/>
            <person name="Bajic V.B."/>
        </authorList>
    </citation>
    <scope>NUCLEOTIDE SEQUENCE [LARGE SCALE GENOMIC DNA]</scope>
    <source>
        <strain evidence="2 3">SSD-17B</strain>
    </source>
</reference>
<name>U2FMC9_9MOLU</name>
<dbReference type="AlphaFoldDB" id="U2FMC9"/>
<keyword evidence="1" id="KW-0812">Transmembrane</keyword>
<organism evidence="2 3">
    <name type="scientific">Haloplasma contractile SSD-17B</name>
    <dbReference type="NCBI Taxonomy" id="1033810"/>
    <lineage>
        <taxon>Bacteria</taxon>
        <taxon>Bacillati</taxon>
        <taxon>Mycoplasmatota</taxon>
        <taxon>Mollicutes</taxon>
        <taxon>Haloplasmatales</taxon>
        <taxon>Haloplasmataceae</taxon>
        <taxon>Haloplasma</taxon>
    </lineage>
</organism>
<evidence type="ECO:0000313" key="2">
    <source>
        <dbReference type="EMBL" id="ERJ13875.1"/>
    </source>
</evidence>
<reference evidence="2 3" key="1">
    <citation type="journal article" date="2011" name="J. Bacteriol.">
        <title>Genome sequence of Haloplasma contractile, an unusual contractile bacterium from a deep-sea anoxic brine lake.</title>
        <authorList>
            <person name="Antunes A."/>
            <person name="Alam I."/>
            <person name="El Dorry H."/>
            <person name="Siam R."/>
            <person name="Robertson A."/>
            <person name="Bajic V.B."/>
            <person name="Stingl U."/>
        </authorList>
    </citation>
    <scope>NUCLEOTIDE SEQUENCE [LARGE SCALE GENOMIC DNA]</scope>
    <source>
        <strain evidence="2 3">SSD-17B</strain>
    </source>
</reference>
<protein>
    <submittedName>
        <fullName evidence="2">Uncharacterized protein</fullName>
    </submittedName>
</protein>
<evidence type="ECO:0000256" key="1">
    <source>
        <dbReference type="SAM" id="Phobius"/>
    </source>
</evidence>
<dbReference type="Proteomes" id="UP000005707">
    <property type="component" value="Unassembled WGS sequence"/>
</dbReference>